<dbReference type="GO" id="GO:0009252">
    <property type="term" value="P:peptidoglycan biosynthetic process"/>
    <property type="evidence" value="ECO:0007669"/>
    <property type="project" value="UniProtKB-UniRule"/>
</dbReference>
<feature type="transmembrane region" description="Helical" evidence="10">
    <location>
        <begin position="376"/>
        <end position="400"/>
    </location>
</feature>
<feature type="transmembrane region" description="Helical" evidence="10">
    <location>
        <begin position="489"/>
        <end position="509"/>
    </location>
</feature>
<dbReference type="NCBIfam" id="TIGR01695">
    <property type="entry name" value="murJ_mviN"/>
    <property type="match status" value="1"/>
</dbReference>
<comment type="pathway">
    <text evidence="10">Cell wall biogenesis; peptidoglycan biosynthesis.</text>
</comment>
<evidence type="ECO:0000256" key="10">
    <source>
        <dbReference type="HAMAP-Rule" id="MF_02078"/>
    </source>
</evidence>
<dbReference type="Pfam" id="PF03023">
    <property type="entry name" value="MurJ"/>
    <property type="match status" value="1"/>
</dbReference>
<evidence type="ECO:0000256" key="6">
    <source>
        <dbReference type="ARBA" id="ARBA00022989"/>
    </source>
</evidence>
<dbReference type="Proteomes" id="UP000011724">
    <property type="component" value="Chromosome"/>
</dbReference>
<comment type="similarity">
    <text evidence="9 10 11">Belongs to the MurJ/MviN family.</text>
</comment>
<feature type="transmembrane region" description="Helical" evidence="10">
    <location>
        <begin position="188"/>
        <end position="206"/>
    </location>
</feature>
<dbReference type="AlphaFoldDB" id="M1WRI1"/>
<keyword evidence="13" id="KW-1185">Reference proteome</keyword>
<evidence type="ECO:0000256" key="8">
    <source>
        <dbReference type="ARBA" id="ARBA00060041"/>
    </source>
</evidence>
<dbReference type="UniPathway" id="UPA00219"/>
<keyword evidence="6 10" id="KW-1133">Transmembrane helix</keyword>
<dbReference type="EMBL" id="FO203427">
    <property type="protein sequence ID" value="CCH49564.1"/>
    <property type="molecule type" value="Genomic_DNA"/>
</dbReference>
<evidence type="ECO:0000256" key="9">
    <source>
        <dbReference type="ARBA" id="ARBA00061532"/>
    </source>
</evidence>
<dbReference type="STRING" id="1322246.BN4_12329"/>
<evidence type="ECO:0000256" key="11">
    <source>
        <dbReference type="PIRNR" id="PIRNR002869"/>
    </source>
</evidence>
<evidence type="ECO:0000256" key="3">
    <source>
        <dbReference type="ARBA" id="ARBA00022692"/>
    </source>
</evidence>
<dbReference type="HAMAP" id="MF_02078">
    <property type="entry name" value="MurJ_MviN"/>
    <property type="match status" value="1"/>
</dbReference>
<protein>
    <recommendedName>
        <fullName evidence="10">Probable lipid II flippase MurJ</fullName>
    </recommendedName>
</protein>
<feature type="transmembrane region" description="Helical" evidence="10">
    <location>
        <begin position="460"/>
        <end position="483"/>
    </location>
</feature>
<dbReference type="KEGG" id="dpi:BN4_12329"/>
<feature type="transmembrane region" description="Helical" evidence="10">
    <location>
        <begin position="153"/>
        <end position="176"/>
    </location>
</feature>
<keyword evidence="5 10" id="KW-0573">Peptidoglycan synthesis</keyword>
<dbReference type="GO" id="GO:0015648">
    <property type="term" value="F:lipid-linked peptidoglycan transporter activity"/>
    <property type="evidence" value="ECO:0007669"/>
    <property type="project" value="UniProtKB-UniRule"/>
</dbReference>
<dbReference type="GO" id="GO:0008360">
    <property type="term" value="P:regulation of cell shape"/>
    <property type="evidence" value="ECO:0007669"/>
    <property type="project" value="UniProtKB-UniRule"/>
</dbReference>
<proteinExistence type="inferred from homology"/>
<dbReference type="InterPro" id="IPR004268">
    <property type="entry name" value="MurJ"/>
</dbReference>
<sequence length="533" mass="56917">MANKISGSYAIVVNPGTEVNKHGKNIAKKAAVVAGATLISRLLGFVRDVIVAFALGAGMFADAFFVAFRIPNLLRRLFGEGSLTMAFIPVFSRIMEEEGEEAAQAMARSAMIWLCVILGCITLLVELSAGPLTMIIAPGFLDNSVQFQATVELIRICFPYVIFICGVALCMGILNARDHFLSPALAPVVLNISLIGAALIGYFFGLNVAYSMAYGVLAGGVGQLLLQQPFLFSSGFRWKGGWSWRNQGVARMGMLMLPTVFGAAVYQINILLGTLLASYLPVGSVSYLYYADRLVQFPLGVFGIAVSTAALPSLAKLAARGEMEEFDGALSVSLALTLFIALPSAAGLIGLANPVIGLLFERGAFSAEAVSATAQALVAYSIGLPFIALARPLVAGFYALEDTRTPVRVAVLCLLSNVGLGIFLMQSLAHVGLALAVSLSSFLNFICLYVLLVQKRGRGLIGLGMVVKSVMLSLIVGVGAFLTAVWHPWWLALIPFWCVFYIGAGHMLGMQEARLLTGLVATRIRRRKKVREG</sequence>
<dbReference type="GO" id="GO:0005886">
    <property type="term" value="C:plasma membrane"/>
    <property type="evidence" value="ECO:0007669"/>
    <property type="project" value="UniProtKB-SubCell"/>
</dbReference>
<evidence type="ECO:0000313" key="13">
    <source>
        <dbReference type="Proteomes" id="UP000011724"/>
    </source>
</evidence>
<keyword evidence="10 11" id="KW-0813">Transport</keyword>
<dbReference type="PRINTS" id="PR01806">
    <property type="entry name" value="VIRFACTRMVIN"/>
</dbReference>
<dbReference type="GO" id="GO:0034204">
    <property type="term" value="P:lipid translocation"/>
    <property type="evidence" value="ECO:0007669"/>
    <property type="project" value="TreeGrafter"/>
</dbReference>
<comment type="subcellular location">
    <subcellularLocation>
        <location evidence="10">Cell inner membrane</location>
        <topology evidence="10">Multi-pass membrane protein</topology>
    </subcellularLocation>
    <subcellularLocation>
        <location evidence="1">Cell membrane</location>
        <topology evidence="1">Multi-pass membrane protein</topology>
    </subcellularLocation>
</comment>
<dbReference type="PIRSF" id="PIRSF002869">
    <property type="entry name" value="MviN"/>
    <property type="match status" value="1"/>
</dbReference>
<feature type="transmembrane region" description="Helical" evidence="10">
    <location>
        <begin position="212"/>
        <end position="232"/>
    </location>
</feature>
<reference evidence="12 13" key="1">
    <citation type="journal article" date="2013" name="PLoS ONE">
        <title>The first genomic and proteomic characterization of a deep-sea sulfate reducer: insights into the piezophilic lifestyle of Desulfovibrio piezophilus.</title>
        <authorList>
            <person name="Pradel N."/>
            <person name="Ji B."/>
            <person name="Gimenez G."/>
            <person name="Talla E."/>
            <person name="Lenoble P."/>
            <person name="Garel M."/>
            <person name="Tamburini C."/>
            <person name="Fourquet P."/>
            <person name="Lebrun R."/>
            <person name="Bertin P."/>
            <person name="Denis Y."/>
            <person name="Pophillat M."/>
            <person name="Barbe V."/>
            <person name="Ollivier B."/>
            <person name="Dolla A."/>
        </authorList>
    </citation>
    <scope>NUCLEOTIDE SEQUENCE [LARGE SCALE GENOMIC DNA]</scope>
    <source>
        <strain evidence="13">DSM 10523 / SB164P1</strain>
    </source>
</reference>
<dbReference type="InterPro" id="IPR051050">
    <property type="entry name" value="Lipid_II_flippase_MurJ/MviN"/>
</dbReference>
<dbReference type="CDD" id="cd13123">
    <property type="entry name" value="MATE_MurJ_like"/>
    <property type="match status" value="1"/>
</dbReference>
<dbReference type="GO" id="GO:0071555">
    <property type="term" value="P:cell wall organization"/>
    <property type="evidence" value="ECO:0007669"/>
    <property type="project" value="UniProtKB-UniRule"/>
</dbReference>
<dbReference type="HOGENOM" id="CLU_006797_4_1_7"/>
<dbReference type="PANTHER" id="PTHR47019">
    <property type="entry name" value="LIPID II FLIPPASE MURJ"/>
    <property type="match status" value="1"/>
</dbReference>
<dbReference type="PANTHER" id="PTHR47019:SF1">
    <property type="entry name" value="LIPID II FLIPPASE MURJ"/>
    <property type="match status" value="1"/>
</dbReference>
<name>M1WRI1_PSEP2</name>
<reference evidence="13" key="2">
    <citation type="journal article" date="2013" name="Stand. Genomic Sci.">
        <title>Complete genome sequence of Desulfocapsa sulfexigens, a marine deltaproteobacterium specialized in disproportionating inorganic sulfur compounds.</title>
        <authorList>
            <person name="Finster K.W."/>
            <person name="Kjeldsen K.U."/>
            <person name="Kube M."/>
            <person name="Reinhardt R."/>
            <person name="Mussmann M."/>
            <person name="Amann R."/>
            <person name="Schreiber L."/>
        </authorList>
    </citation>
    <scope>NUCLEOTIDE SEQUENCE [LARGE SCALE GENOMIC DNA]</scope>
    <source>
        <strain evidence="13">DSM 10523 / SB164P1</strain>
    </source>
</reference>
<evidence type="ECO:0000256" key="2">
    <source>
        <dbReference type="ARBA" id="ARBA00022475"/>
    </source>
</evidence>
<feature type="transmembrane region" description="Helical" evidence="10">
    <location>
        <begin position="49"/>
        <end position="68"/>
    </location>
</feature>
<feature type="transmembrane region" description="Helical" evidence="10">
    <location>
        <begin position="112"/>
        <end position="141"/>
    </location>
</feature>
<dbReference type="eggNOG" id="COG0728">
    <property type="taxonomic scope" value="Bacteria"/>
</dbReference>
<keyword evidence="3 10" id="KW-0812">Transmembrane</keyword>
<keyword evidence="7 10" id="KW-0472">Membrane</keyword>
<accession>M1WRI1</accession>
<evidence type="ECO:0000313" key="12">
    <source>
        <dbReference type="EMBL" id="CCH49564.1"/>
    </source>
</evidence>
<feature type="transmembrane region" description="Helical" evidence="10">
    <location>
        <begin position="431"/>
        <end position="453"/>
    </location>
</feature>
<feature type="transmembrane region" description="Helical" evidence="10">
    <location>
        <begin position="330"/>
        <end position="356"/>
    </location>
</feature>
<evidence type="ECO:0000256" key="5">
    <source>
        <dbReference type="ARBA" id="ARBA00022984"/>
    </source>
</evidence>
<organism evidence="12 13">
    <name type="scientific">Pseudodesulfovibrio piezophilus (strain DSM 21447 / JCM 15486 / C1TLV30)</name>
    <name type="common">Desulfovibrio piezophilus</name>
    <dbReference type="NCBI Taxonomy" id="1322246"/>
    <lineage>
        <taxon>Bacteria</taxon>
        <taxon>Pseudomonadati</taxon>
        <taxon>Thermodesulfobacteriota</taxon>
        <taxon>Desulfovibrionia</taxon>
        <taxon>Desulfovibrionales</taxon>
        <taxon>Desulfovibrionaceae</taxon>
    </lineage>
</organism>
<comment type="function">
    <text evidence="8 10 11">Involved in peptidoglycan biosynthesis. Transports lipid-linked peptidoglycan precursors from the inner to the outer leaflet of the cytoplasmic membrane.</text>
</comment>
<keyword evidence="4 10" id="KW-0133">Cell shape</keyword>
<evidence type="ECO:0000256" key="7">
    <source>
        <dbReference type="ARBA" id="ARBA00023136"/>
    </source>
</evidence>
<feature type="transmembrane region" description="Helical" evidence="10">
    <location>
        <begin position="407"/>
        <end position="425"/>
    </location>
</feature>
<keyword evidence="2 10" id="KW-1003">Cell membrane</keyword>
<keyword evidence="10 11" id="KW-0961">Cell wall biogenesis/degradation</keyword>
<feature type="transmembrane region" description="Helical" evidence="10">
    <location>
        <begin position="297"/>
        <end position="318"/>
    </location>
</feature>
<keyword evidence="10" id="KW-0997">Cell inner membrane</keyword>
<evidence type="ECO:0000256" key="1">
    <source>
        <dbReference type="ARBA" id="ARBA00004651"/>
    </source>
</evidence>
<gene>
    <name evidence="12" type="primary">mviN</name>
    <name evidence="10" type="synonym">murJ</name>
    <name evidence="12" type="ordered locus">BN4_12329</name>
</gene>
<evidence type="ECO:0000256" key="4">
    <source>
        <dbReference type="ARBA" id="ARBA00022960"/>
    </source>
</evidence>
<dbReference type="PATRIC" id="fig|879567.3.peg.2480"/>
<feature type="transmembrane region" description="Helical" evidence="10">
    <location>
        <begin position="253"/>
        <end position="277"/>
    </location>
</feature>